<dbReference type="CDD" id="cd05285">
    <property type="entry name" value="sorbitol_DH"/>
    <property type="match status" value="1"/>
</dbReference>
<dbReference type="SUPFAM" id="SSF50129">
    <property type="entry name" value="GroES-like"/>
    <property type="match status" value="1"/>
</dbReference>
<dbReference type="Pfam" id="PF00107">
    <property type="entry name" value="ADH_zinc_N"/>
    <property type="match status" value="1"/>
</dbReference>
<name>A0A9W6R738_9PSEU</name>
<evidence type="ECO:0000256" key="7">
    <source>
        <dbReference type="RuleBase" id="RU361277"/>
    </source>
</evidence>
<dbReference type="InterPro" id="IPR013149">
    <property type="entry name" value="ADH-like_C"/>
</dbReference>
<keyword evidence="10" id="KW-1185">Reference proteome</keyword>
<dbReference type="EMBL" id="BSTI01000021">
    <property type="protein sequence ID" value="GLY70289.1"/>
    <property type="molecule type" value="Genomic_DNA"/>
</dbReference>
<accession>A0A9W6R738</accession>
<dbReference type="AlphaFoldDB" id="A0A9W6R738"/>
<dbReference type="InterPro" id="IPR002328">
    <property type="entry name" value="ADH_Zn_CS"/>
</dbReference>
<evidence type="ECO:0000313" key="9">
    <source>
        <dbReference type="EMBL" id="GLY70289.1"/>
    </source>
</evidence>
<evidence type="ECO:0000313" key="10">
    <source>
        <dbReference type="Proteomes" id="UP001165136"/>
    </source>
</evidence>
<protein>
    <submittedName>
        <fullName evidence="9">Sorbitol dehydrogenase</fullName>
    </submittedName>
</protein>
<keyword evidence="5" id="KW-0560">Oxidoreductase</keyword>
<gene>
    <name evidence="9" type="ORF">Atai01_69080</name>
</gene>
<evidence type="ECO:0000256" key="1">
    <source>
        <dbReference type="ARBA" id="ARBA00001947"/>
    </source>
</evidence>
<evidence type="ECO:0000256" key="2">
    <source>
        <dbReference type="ARBA" id="ARBA00008072"/>
    </source>
</evidence>
<evidence type="ECO:0000256" key="6">
    <source>
        <dbReference type="ARBA" id="ARBA00023027"/>
    </source>
</evidence>
<sequence length="344" mass="36135">MSETVPDTMRASVLIEPGTLVVEERPVPRPDRDEVLVKVSSVGVCGSDVHYFQEGRIGDFVVDAPLVLGHEAAGRIVAVGADVPESRIGRRVSIEPQHPSATSPQTLSGRYNLCPHMRFFATPPVDGAFAEYVTIQSHFAFDVPDSISDDAAALMEPLSVGIAAAHKAGITAGSRVLIAGAGPIGILAAQAARAFGATEILVSDLDENRRAQSREYGATSVLDPRTDDIAGLGLDVDVFLECSGATPAVLSGLAALGPGGRMVLIGMGADEVSLPIPVIQNRELVVTGVFRYANTWPTAIDLVRTGRVDLDSMVTGHHDLDHVAEALIESTRPAVLKTIVSPGL</sequence>
<dbReference type="Proteomes" id="UP001165136">
    <property type="component" value="Unassembled WGS sequence"/>
</dbReference>
<dbReference type="Gene3D" id="3.90.180.10">
    <property type="entry name" value="Medium-chain alcohol dehydrogenases, catalytic domain"/>
    <property type="match status" value="1"/>
</dbReference>
<dbReference type="GO" id="GO:0016616">
    <property type="term" value="F:oxidoreductase activity, acting on the CH-OH group of donors, NAD or NADP as acceptor"/>
    <property type="evidence" value="ECO:0007669"/>
    <property type="project" value="InterPro"/>
</dbReference>
<dbReference type="FunFam" id="3.40.50.720:FF:000068">
    <property type="entry name" value="Sorbitol dehydrogenase"/>
    <property type="match status" value="1"/>
</dbReference>
<dbReference type="Pfam" id="PF08240">
    <property type="entry name" value="ADH_N"/>
    <property type="match status" value="1"/>
</dbReference>
<dbReference type="Gene3D" id="3.40.50.720">
    <property type="entry name" value="NAD(P)-binding Rossmann-like Domain"/>
    <property type="match status" value="1"/>
</dbReference>
<keyword evidence="4 7" id="KW-0862">Zinc</keyword>
<dbReference type="GO" id="GO:0008270">
    <property type="term" value="F:zinc ion binding"/>
    <property type="evidence" value="ECO:0007669"/>
    <property type="project" value="InterPro"/>
</dbReference>
<keyword evidence="6" id="KW-0520">NAD</keyword>
<evidence type="ECO:0000259" key="8">
    <source>
        <dbReference type="SMART" id="SM00829"/>
    </source>
</evidence>
<dbReference type="PROSITE" id="PS00059">
    <property type="entry name" value="ADH_ZINC"/>
    <property type="match status" value="1"/>
</dbReference>
<comment type="similarity">
    <text evidence="2 7">Belongs to the zinc-containing alcohol dehydrogenase family.</text>
</comment>
<evidence type="ECO:0000256" key="3">
    <source>
        <dbReference type="ARBA" id="ARBA00022723"/>
    </source>
</evidence>
<organism evidence="9 10">
    <name type="scientific">Amycolatopsis taiwanensis</name>
    <dbReference type="NCBI Taxonomy" id="342230"/>
    <lineage>
        <taxon>Bacteria</taxon>
        <taxon>Bacillati</taxon>
        <taxon>Actinomycetota</taxon>
        <taxon>Actinomycetes</taxon>
        <taxon>Pseudonocardiales</taxon>
        <taxon>Pseudonocardiaceae</taxon>
        <taxon>Amycolatopsis</taxon>
    </lineage>
</organism>
<dbReference type="SMART" id="SM00829">
    <property type="entry name" value="PKS_ER"/>
    <property type="match status" value="1"/>
</dbReference>
<dbReference type="InterPro" id="IPR011032">
    <property type="entry name" value="GroES-like_sf"/>
</dbReference>
<dbReference type="InterPro" id="IPR045306">
    <property type="entry name" value="SDH-like"/>
</dbReference>
<dbReference type="SUPFAM" id="SSF51735">
    <property type="entry name" value="NAD(P)-binding Rossmann-fold domains"/>
    <property type="match status" value="1"/>
</dbReference>
<feature type="domain" description="Enoyl reductase (ER)" evidence="8">
    <location>
        <begin position="18"/>
        <end position="336"/>
    </location>
</feature>
<dbReference type="InterPro" id="IPR036291">
    <property type="entry name" value="NAD(P)-bd_dom_sf"/>
</dbReference>
<dbReference type="PANTHER" id="PTHR43161:SF9">
    <property type="entry name" value="SORBITOL DEHYDROGENASE"/>
    <property type="match status" value="1"/>
</dbReference>
<evidence type="ECO:0000256" key="5">
    <source>
        <dbReference type="ARBA" id="ARBA00023002"/>
    </source>
</evidence>
<proteinExistence type="inferred from homology"/>
<dbReference type="PANTHER" id="PTHR43161">
    <property type="entry name" value="SORBITOL DEHYDROGENASE"/>
    <property type="match status" value="1"/>
</dbReference>
<dbReference type="InterPro" id="IPR013154">
    <property type="entry name" value="ADH-like_N"/>
</dbReference>
<comment type="cofactor">
    <cofactor evidence="1 7">
        <name>Zn(2+)</name>
        <dbReference type="ChEBI" id="CHEBI:29105"/>
    </cofactor>
</comment>
<dbReference type="InterPro" id="IPR020843">
    <property type="entry name" value="ER"/>
</dbReference>
<comment type="caution">
    <text evidence="9">The sequence shown here is derived from an EMBL/GenBank/DDBJ whole genome shotgun (WGS) entry which is preliminary data.</text>
</comment>
<evidence type="ECO:0000256" key="4">
    <source>
        <dbReference type="ARBA" id="ARBA00022833"/>
    </source>
</evidence>
<keyword evidence="3 7" id="KW-0479">Metal-binding</keyword>
<reference evidence="9" key="1">
    <citation type="submission" date="2023-03" db="EMBL/GenBank/DDBJ databases">
        <title>Amycolatopsis taiwanensis NBRC 103393.</title>
        <authorList>
            <person name="Ichikawa N."/>
            <person name="Sato H."/>
            <person name="Tonouchi N."/>
        </authorList>
    </citation>
    <scope>NUCLEOTIDE SEQUENCE</scope>
    <source>
        <strain evidence="9">NBRC 103393</strain>
    </source>
</reference>